<organism evidence="1 2">
    <name type="scientific">Cristinia sonorae</name>
    <dbReference type="NCBI Taxonomy" id="1940300"/>
    <lineage>
        <taxon>Eukaryota</taxon>
        <taxon>Fungi</taxon>
        <taxon>Dikarya</taxon>
        <taxon>Basidiomycota</taxon>
        <taxon>Agaricomycotina</taxon>
        <taxon>Agaricomycetes</taxon>
        <taxon>Agaricomycetidae</taxon>
        <taxon>Agaricales</taxon>
        <taxon>Pleurotineae</taxon>
        <taxon>Stephanosporaceae</taxon>
        <taxon>Cristinia</taxon>
    </lineage>
</organism>
<evidence type="ECO:0000313" key="1">
    <source>
        <dbReference type="EMBL" id="KAH8100314.1"/>
    </source>
</evidence>
<sequence>MGSVKTIDVMIDDVTPLDRVMQLLQTCSNLKVFTIRLSLQQYVYDYSERLEVVDLSCCLTLKSLTVRLIGAEWAASETSEEIQGMVSALVSILRTTPPSLRTLTIELSTPHLQDEQQRSWILHQLPSTLQHFTGLESFTFVVISCTDDAWDGEENIHVRGGAQVEGTDYTCVSGEGVIAVIQEELKNLFDNAPIRVEAGTVEFY</sequence>
<protein>
    <submittedName>
        <fullName evidence="1">Uncharacterized protein</fullName>
    </submittedName>
</protein>
<comment type="caution">
    <text evidence="1">The sequence shown here is derived from an EMBL/GenBank/DDBJ whole genome shotgun (WGS) entry which is preliminary data.</text>
</comment>
<reference evidence="1" key="1">
    <citation type="journal article" date="2021" name="New Phytol.">
        <title>Evolutionary innovations through gain and loss of genes in the ectomycorrhizal Boletales.</title>
        <authorList>
            <person name="Wu G."/>
            <person name="Miyauchi S."/>
            <person name="Morin E."/>
            <person name="Kuo A."/>
            <person name="Drula E."/>
            <person name="Varga T."/>
            <person name="Kohler A."/>
            <person name="Feng B."/>
            <person name="Cao Y."/>
            <person name="Lipzen A."/>
            <person name="Daum C."/>
            <person name="Hundley H."/>
            <person name="Pangilinan J."/>
            <person name="Johnson J."/>
            <person name="Barry K."/>
            <person name="LaButti K."/>
            <person name="Ng V."/>
            <person name="Ahrendt S."/>
            <person name="Min B."/>
            <person name="Choi I.G."/>
            <person name="Park H."/>
            <person name="Plett J.M."/>
            <person name="Magnuson J."/>
            <person name="Spatafora J.W."/>
            <person name="Nagy L.G."/>
            <person name="Henrissat B."/>
            <person name="Grigoriev I.V."/>
            <person name="Yang Z.L."/>
            <person name="Xu J."/>
            <person name="Martin F.M."/>
        </authorList>
    </citation>
    <scope>NUCLEOTIDE SEQUENCE</scope>
    <source>
        <strain evidence="1">KKN 215</strain>
    </source>
</reference>
<accession>A0A8K0UP09</accession>
<name>A0A8K0UP09_9AGAR</name>
<evidence type="ECO:0000313" key="2">
    <source>
        <dbReference type="Proteomes" id="UP000813824"/>
    </source>
</evidence>
<dbReference type="Proteomes" id="UP000813824">
    <property type="component" value="Unassembled WGS sequence"/>
</dbReference>
<proteinExistence type="predicted"/>
<keyword evidence="2" id="KW-1185">Reference proteome</keyword>
<dbReference type="AlphaFoldDB" id="A0A8K0UP09"/>
<gene>
    <name evidence="1" type="ORF">BXZ70DRAFT_182497</name>
</gene>
<dbReference type="EMBL" id="JAEVFJ010000016">
    <property type="protein sequence ID" value="KAH8100314.1"/>
    <property type="molecule type" value="Genomic_DNA"/>
</dbReference>